<dbReference type="PROSITE" id="PS51729">
    <property type="entry name" value="GNAT_YJDJ"/>
    <property type="match status" value="1"/>
</dbReference>
<dbReference type="CDD" id="cd04301">
    <property type="entry name" value="NAT_SF"/>
    <property type="match status" value="1"/>
</dbReference>
<evidence type="ECO:0000256" key="3">
    <source>
        <dbReference type="ARBA" id="ARBA00031876"/>
    </source>
</evidence>
<dbReference type="PANTHER" id="PTHR31435">
    <property type="entry name" value="PROTEIN NATD1"/>
    <property type="match status" value="1"/>
</dbReference>
<dbReference type="GeneID" id="136071675"/>
<dbReference type="InterPro" id="IPR031165">
    <property type="entry name" value="GNAT_YJDJ"/>
</dbReference>
<dbReference type="Gene3D" id="3.40.630.30">
    <property type="match status" value="1"/>
</dbReference>
<protein>
    <recommendedName>
        <fullName evidence="2">Protein NATD1</fullName>
    </recommendedName>
    <alternativeName>
        <fullName evidence="3">N-acetyltransferase domain-containing protein 1</fullName>
    </alternativeName>
</protein>
<organism evidence="5 6">
    <name type="scientific">Hydra vulgaris</name>
    <name type="common">Hydra</name>
    <name type="synonym">Hydra attenuata</name>
    <dbReference type="NCBI Taxonomy" id="6087"/>
    <lineage>
        <taxon>Eukaryota</taxon>
        <taxon>Metazoa</taxon>
        <taxon>Cnidaria</taxon>
        <taxon>Hydrozoa</taxon>
        <taxon>Hydroidolina</taxon>
        <taxon>Anthoathecata</taxon>
        <taxon>Aplanulata</taxon>
        <taxon>Hydridae</taxon>
        <taxon>Hydra</taxon>
    </lineage>
</organism>
<dbReference type="SUPFAM" id="SSF55729">
    <property type="entry name" value="Acyl-CoA N-acyltransferases (Nat)"/>
    <property type="match status" value="1"/>
</dbReference>
<evidence type="ECO:0000259" key="4">
    <source>
        <dbReference type="PROSITE" id="PS51729"/>
    </source>
</evidence>
<proteinExistence type="inferred from homology"/>
<evidence type="ECO:0000313" key="5">
    <source>
        <dbReference type="Proteomes" id="UP001652625"/>
    </source>
</evidence>
<sequence length="114" mass="13309">MKMALRCQRLFSNRKFNFVSMLSPFCSAVIDVVHESKNNRFVIHLDKGECVLDYFMTKKTIDLYHTEVPEVYRGKGVAKQLVKEAIKYARENSLKVIPTCEYVQKYLNENPIAK</sequence>
<name>A0ABM4CP92_HYDVU</name>
<evidence type="ECO:0000256" key="2">
    <source>
        <dbReference type="ARBA" id="ARBA00020243"/>
    </source>
</evidence>
<dbReference type="InterPro" id="IPR016181">
    <property type="entry name" value="Acyl_CoA_acyltransferase"/>
</dbReference>
<gene>
    <name evidence="6" type="primary">LOC136071675</name>
</gene>
<dbReference type="RefSeq" id="XP_065663657.1">
    <property type="nucleotide sequence ID" value="XM_065807585.1"/>
</dbReference>
<dbReference type="InterPro" id="IPR045057">
    <property type="entry name" value="Gcn5-rel_NAT"/>
</dbReference>
<feature type="domain" description="N-acetyltransferase" evidence="4">
    <location>
        <begin position="33"/>
        <end position="114"/>
    </location>
</feature>
<reference evidence="6" key="1">
    <citation type="submission" date="2025-08" db="UniProtKB">
        <authorList>
            <consortium name="RefSeq"/>
        </authorList>
    </citation>
    <scope>IDENTIFICATION</scope>
</reference>
<evidence type="ECO:0000313" key="6">
    <source>
        <dbReference type="RefSeq" id="XP_065663657.1"/>
    </source>
</evidence>
<dbReference type="Pfam" id="PF14542">
    <property type="entry name" value="Acetyltransf_CG"/>
    <property type="match status" value="1"/>
</dbReference>
<dbReference type="Proteomes" id="UP001652625">
    <property type="component" value="Chromosome 10"/>
</dbReference>
<keyword evidence="5" id="KW-1185">Reference proteome</keyword>
<evidence type="ECO:0000256" key="1">
    <source>
        <dbReference type="ARBA" id="ARBA00006233"/>
    </source>
</evidence>
<dbReference type="PANTHER" id="PTHR31435:SF9">
    <property type="entry name" value="PROTEIN NATD1"/>
    <property type="match status" value="1"/>
</dbReference>
<comment type="similarity">
    <text evidence="1">Belongs to the NATD1 family.</text>
</comment>
<accession>A0ABM4CP92</accession>